<name>A0A1R3JA55_9ROSI</name>
<dbReference type="OrthoDB" id="444325at2759"/>
<dbReference type="STRING" id="93759.A0A1R3JA55"/>
<sequence>MGENPEGSDPFEPLAFFSCPPSSFFTLHFFSLCVACLSGRQTSSGQQFGTYGQDDIDALRAFAEEPGIVDLFLTYPLLC</sequence>
<evidence type="ECO:0000313" key="3">
    <source>
        <dbReference type="Proteomes" id="UP000187203"/>
    </source>
</evidence>
<dbReference type="EMBL" id="AWUE01016431">
    <property type="protein sequence ID" value="OMO91712.1"/>
    <property type="molecule type" value="Genomic_DNA"/>
</dbReference>
<keyword evidence="3" id="KW-1185">Reference proteome</keyword>
<keyword evidence="1" id="KW-0812">Transmembrane</keyword>
<dbReference type="Proteomes" id="UP000187203">
    <property type="component" value="Unassembled WGS sequence"/>
</dbReference>
<gene>
    <name evidence="2" type="ORF">COLO4_18153</name>
</gene>
<evidence type="ECO:0000313" key="2">
    <source>
        <dbReference type="EMBL" id="OMO91712.1"/>
    </source>
</evidence>
<organism evidence="2 3">
    <name type="scientific">Corchorus olitorius</name>
    <dbReference type="NCBI Taxonomy" id="93759"/>
    <lineage>
        <taxon>Eukaryota</taxon>
        <taxon>Viridiplantae</taxon>
        <taxon>Streptophyta</taxon>
        <taxon>Embryophyta</taxon>
        <taxon>Tracheophyta</taxon>
        <taxon>Spermatophyta</taxon>
        <taxon>Magnoliopsida</taxon>
        <taxon>eudicotyledons</taxon>
        <taxon>Gunneridae</taxon>
        <taxon>Pentapetalae</taxon>
        <taxon>rosids</taxon>
        <taxon>malvids</taxon>
        <taxon>Malvales</taxon>
        <taxon>Malvaceae</taxon>
        <taxon>Grewioideae</taxon>
        <taxon>Apeibeae</taxon>
        <taxon>Corchorus</taxon>
    </lineage>
</organism>
<keyword evidence="1" id="KW-1133">Transmembrane helix</keyword>
<proteinExistence type="predicted"/>
<evidence type="ECO:0000256" key="1">
    <source>
        <dbReference type="SAM" id="Phobius"/>
    </source>
</evidence>
<keyword evidence="1" id="KW-0472">Membrane</keyword>
<comment type="caution">
    <text evidence="2">The sequence shown here is derived from an EMBL/GenBank/DDBJ whole genome shotgun (WGS) entry which is preliminary data.</text>
</comment>
<reference evidence="3" key="1">
    <citation type="submission" date="2013-09" db="EMBL/GenBank/DDBJ databases">
        <title>Corchorus olitorius genome sequencing.</title>
        <authorList>
            <person name="Alam M."/>
            <person name="Haque M.S."/>
            <person name="Islam M.S."/>
            <person name="Emdad E.M."/>
            <person name="Islam M.M."/>
            <person name="Ahmed B."/>
            <person name="Halim A."/>
            <person name="Hossen Q.M.M."/>
            <person name="Hossain M.Z."/>
            <person name="Ahmed R."/>
            <person name="Khan M.M."/>
            <person name="Islam R."/>
            <person name="Rashid M.M."/>
            <person name="Khan S.A."/>
            <person name="Rahman M.S."/>
            <person name="Alam M."/>
            <person name="Yahiya A.S."/>
            <person name="Khan M.S."/>
            <person name="Azam M.S."/>
            <person name="Haque T."/>
            <person name="Lashkar M.Z.H."/>
            <person name="Akhand A.I."/>
            <person name="Morshed G."/>
            <person name="Roy S."/>
            <person name="Uddin K.S."/>
            <person name="Rabeya T."/>
            <person name="Hossain A.S."/>
            <person name="Chowdhury A."/>
            <person name="Snigdha A.R."/>
            <person name="Mortoza M.S."/>
            <person name="Matin S.A."/>
            <person name="Hoque S.M.E."/>
            <person name="Islam M.K."/>
            <person name="Roy D.K."/>
            <person name="Haider R."/>
            <person name="Moosa M.M."/>
            <person name="Elias S.M."/>
            <person name="Hasan A.M."/>
            <person name="Jahan S."/>
            <person name="Shafiuddin M."/>
            <person name="Mahmood N."/>
            <person name="Shommy N.S."/>
        </authorList>
    </citation>
    <scope>NUCLEOTIDE SEQUENCE [LARGE SCALE GENOMIC DNA]</scope>
    <source>
        <strain evidence="3">cv. O-4</strain>
    </source>
</reference>
<feature type="transmembrane region" description="Helical" evidence="1">
    <location>
        <begin position="14"/>
        <end position="37"/>
    </location>
</feature>
<accession>A0A1R3JA55</accession>
<dbReference type="AlphaFoldDB" id="A0A1R3JA55"/>
<protein>
    <submittedName>
        <fullName evidence="2">Uncharacterized protein</fullName>
    </submittedName>
</protein>